<evidence type="ECO:0008006" key="2">
    <source>
        <dbReference type="Google" id="ProtNLM"/>
    </source>
</evidence>
<dbReference type="AlphaFoldDB" id="A0A382KF74"/>
<dbReference type="InterPro" id="IPR021890">
    <property type="entry name" value="DUF3501"/>
</dbReference>
<reference evidence="1" key="1">
    <citation type="submission" date="2018-05" db="EMBL/GenBank/DDBJ databases">
        <authorList>
            <person name="Lanie J.A."/>
            <person name="Ng W.-L."/>
            <person name="Kazmierczak K.M."/>
            <person name="Andrzejewski T.M."/>
            <person name="Davidsen T.M."/>
            <person name="Wayne K.J."/>
            <person name="Tettelin H."/>
            <person name="Glass J.I."/>
            <person name="Rusch D."/>
            <person name="Podicherti R."/>
            <person name="Tsui H.-C.T."/>
            <person name="Winkler M.E."/>
        </authorList>
    </citation>
    <scope>NUCLEOTIDE SEQUENCE</scope>
</reference>
<organism evidence="1">
    <name type="scientific">marine metagenome</name>
    <dbReference type="NCBI Taxonomy" id="408172"/>
    <lineage>
        <taxon>unclassified sequences</taxon>
        <taxon>metagenomes</taxon>
        <taxon>ecological metagenomes</taxon>
    </lineage>
</organism>
<dbReference type="Pfam" id="PF12007">
    <property type="entry name" value="DUF3501"/>
    <property type="match status" value="1"/>
</dbReference>
<proteinExistence type="predicted"/>
<accession>A0A382KF74</accession>
<dbReference type="EMBL" id="UINC01079730">
    <property type="protein sequence ID" value="SVC22012.1"/>
    <property type="molecule type" value="Genomic_DNA"/>
</dbReference>
<name>A0A382KF74_9ZZZZ</name>
<sequence>MELLKQTDLMNIIDYEKVREKYRKDIIDYKKERRLSLGPNITITFENRKTMKFQIQEMMRAERMVHDRQIKEELDIYNSLLPEKNGLSATLFIEVTKETQIHSVLNKFIGLTVGNNLYFQIGEQKVFARFEEGREETGKISSVHYLQFDLDEKNITDFLNDGIAVAITIDYNDYQYSEILTKTMRSSLIEDLTL</sequence>
<gene>
    <name evidence="1" type="ORF">METZ01_LOCUS274866</name>
</gene>
<evidence type="ECO:0000313" key="1">
    <source>
        <dbReference type="EMBL" id="SVC22012.1"/>
    </source>
</evidence>
<protein>
    <recommendedName>
        <fullName evidence="2">DUF3501 domain-containing protein</fullName>
    </recommendedName>
</protein>